<protein>
    <submittedName>
        <fullName evidence="1">Uncharacterized protein</fullName>
    </submittedName>
</protein>
<evidence type="ECO:0000313" key="2">
    <source>
        <dbReference type="Proteomes" id="UP000465071"/>
    </source>
</evidence>
<proteinExistence type="predicted"/>
<accession>A0A6B9Y0L1</accession>
<sequence>MNIKPKNVVLGIQAPVKKQTAQTIATINSIKTTRII</sequence>
<name>A0A6B9Y0L1_9CAUD</name>
<reference evidence="2" key="1">
    <citation type="submission" date="2019-12" db="EMBL/GenBank/DDBJ databases">
        <authorList>
            <person name="Wang K."/>
            <person name="Tamayo M.G."/>
            <person name="Penner T.V."/>
            <person name="Cook B.W.M."/>
            <person name="Court D.A."/>
            <person name="Theriault S.S."/>
        </authorList>
    </citation>
    <scope>NUCLEOTIDE SEQUENCE [LARGE SCALE GENOMIC DNA]</scope>
</reference>
<gene>
    <name evidence="1" type="ORF">CPT_CIP9_093</name>
</gene>
<keyword evidence="2" id="KW-1185">Reference proteome</keyword>
<organism evidence="1 2">
    <name type="scientific">Enterobacter phage vB_EclM_CIP9</name>
    <dbReference type="NCBI Taxonomy" id="2696340"/>
    <lineage>
        <taxon>Viruses</taxon>
        <taxon>Duplodnaviria</taxon>
        <taxon>Heunggongvirae</taxon>
        <taxon>Uroviricota</taxon>
        <taxon>Caudoviricetes</taxon>
        <taxon>Pantevenvirales</taxon>
        <taxon>Straboviridae</taxon>
        <taxon>Tevenvirinae</taxon>
        <taxon>Kanagawavirus</taxon>
        <taxon>Kanagawavirus cipnine</taxon>
    </lineage>
</organism>
<dbReference type="Proteomes" id="UP000465071">
    <property type="component" value="Segment"/>
</dbReference>
<dbReference type="EMBL" id="MN882610">
    <property type="protein sequence ID" value="QHS01629.1"/>
    <property type="molecule type" value="Genomic_DNA"/>
</dbReference>
<evidence type="ECO:0000313" key="1">
    <source>
        <dbReference type="EMBL" id="QHS01629.1"/>
    </source>
</evidence>